<comment type="caution">
    <text evidence="2">The sequence shown here is derived from an EMBL/GenBank/DDBJ whole genome shotgun (WGS) entry which is preliminary data.</text>
</comment>
<accession>A0AAN9L628</accession>
<dbReference type="AlphaFoldDB" id="A0AAN9L628"/>
<dbReference type="InterPro" id="IPR040404">
    <property type="entry name" value="Phylloplanin-like"/>
</dbReference>
<dbReference type="PANTHER" id="PTHR34458:SF5">
    <property type="entry name" value="POLLEN OLE E 1 ALLERGEN AND EXTENSIN FAMILY PROTEIN"/>
    <property type="match status" value="1"/>
</dbReference>
<evidence type="ECO:0000313" key="2">
    <source>
        <dbReference type="EMBL" id="KAK7329456.1"/>
    </source>
</evidence>
<dbReference type="PANTHER" id="PTHR34458">
    <property type="entry name" value="POLLEN OLE E 1 ALLERGEN AND EXTENSIN FAMILY PROTEIN-RELATED"/>
    <property type="match status" value="1"/>
</dbReference>
<evidence type="ECO:0000313" key="3">
    <source>
        <dbReference type="Proteomes" id="UP001367508"/>
    </source>
</evidence>
<feature type="transmembrane region" description="Helical" evidence="1">
    <location>
        <begin position="33"/>
        <end position="53"/>
    </location>
</feature>
<keyword evidence="1" id="KW-1133">Transmembrane helix</keyword>
<name>A0AAN9L628_CANGL</name>
<evidence type="ECO:0000256" key="1">
    <source>
        <dbReference type="SAM" id="Phobius"/>
    </source>
</evidence>
<keyword evidence="1" id="KW-0812">Transmembrane</keyword>
<sequence length="189" mass="20156">MLNHVTWCFTVVYKLFICIAMLLQANYKLGLLYLRAMTLKHLITFLLIAVMAIPQAKAQLGVLNDLLGSLNIQGTLFCTSNDNMGVPGVSTPVFPNAQVQVVCGGKVFSKVTTDGDGMFSITMNSLLFDLSSLLSGCNLVVATPLSNCNTKLPSVGGLISALQFVGITHLGTQTIANITPSGFHFIPST</sequence>
<protein>
    <recommendedName>
        <fullName evidence="4">Phylloplanin</fullName>
    </recommendedName>
</protein>
<evidence type="ECO:0008006" key="4">
    <source>
        <dbReference type="Google" id="ProtNLM"/>
    </source>
</evidence>
<feature type="transmembrane region" description="Helical" evidence="1">
    <location>
        <begin position="7"/>
        <end position="27"/>
    </location>
</feature>
<dbReference type="Proteomes" id="UP001367508">
    <property type="component" value="Unassembled WGS sequence"/>
</dbReference>
<gene>
    <name evidence="2" type="ORF">VNO77_23625</name>
</gene>
<organism evidence="2 3">
    <name type="scientific">Canavalia gladiata</name>
    <name type="common">Sword bean</name>
    <name type="synonym">Dolichos gladiatus</name>
    <dbReference type="NCBI Taxonomy" id="3824"/>
    <lineage>
        <taxon>Eukaryota</taxon>
        <taxon>Viridiplantae</taxon>
        <taxon>Streptophyta</taxon>
        <taxon>Embryophyta</taxon>
        <taxon>Tracheophyta</taxon>
        <taxon>Spermatophyta</taxon>
        <taxon>Magnoliopsida</taxon>
        <taxon>eudicotyledons</taxon>
        <taxon>Gunneridae</taxon>
        <taxon>Pentapetalae</taxon>
        <taxon>rosids</taxon>
        <taxon>fabids</taxon>
        <taxon>Fabales</taxon>
        <taxon>Fabaceae</taxon>
        <taxon>Papilionoideae</taxon>
        <taxon>50 kb inversion clade</taxon>
        <taxon>NPAAA clade</taxon>
        <taxon>indigoferoid/millettioid clade</taxon>
        <taxon>Phaseoleae</taxon>
        <taxon>Canavalia</taxon>
    </lineage>
</organism>
<keyword evidence="3" id="KW-1185">Reference proteome</keyword>
<proteinExistence type="predicted"/>
<dbReference type="EMBL" id="JAYMYQ010000005">
    <property type="protein sequence ID" value="KAK7329456.1"/>
    <property type="molecule type" value="Genomic_DNA"/>
</dbReference>
<keyword evidence="1" id="KW-0472">Membrane</keyword>
<reference evidence="2 3" key="1">
    <citation type="submission" date="2024-01" db="EMBL/GenBank/DDBJ databases">
        <title>The genomes of 5 underutilized Papilionoideae crops provide insights into root nodulation and disease resistanc.</title>
        <authorList>
            <person name="Jiang F."/>
        </authorList>
    </citation>
    <scope>NUCLEOTIDE SEQUENCE [LARGE SCALE GENOMIC DNA]</scope>
    <source>
        <strain evidence="2">LVBAO_FW01</strain>
        <tissue evidence="2">Leaves</tissue>
    </source>
</reference>